<evidence type="ECO:0000256" key="1">
    <source>
        <dbReference type="SAM" id="SignalP"/>
    </source>
</evidence>
<feature type="signal peptide" evidence="1">
    <location>
        <begin position="1"/>
        <end position="20"/>
    </location>
</feature>
<keyword evidence="3" id="KW-1185">Reference proteome</keyword>
<dbReference type="Proteomes" id="UP000199125">
    <property type="component" value="Unassembled WGS sequence"/>
</dbReference>
<keyword evidence="1" id="KW-0732">Signal</keyword>
<evidence type="ECO:0000313" key="3">
    <source>
        <dbReference type="Proteomes" id="UP000199125"/>
    </source>
</evidence>
<dbReference type="EMBL" id="FNXG01000001">
    <property type="protein sequence ID" value="SEH67618.1"/>
    <property type="molecule type" value="Genomic_DNA"/>
</dbReference>
<dbReference type="PROSITE" id="PS51257">
    <property type="entry name" value="PROKAR_LIPOPROTEIN"/>
    <property type="match status" value="1"/>
</dbReference>
<proteinExistence type="predicted"/>
<organism evidence="2 3">
    <name type="scientific">Paracoccus alkenifer</name>
    <dbReference type="NCBI Taxonomy" id="65735"/>
    <lineage>
        <taxon>Bacteria</taxon>
        <taxon>Pseudomonadati</taxon>
        <taxon>Pseudomonadota</taxon>
        <taxon>Alphaproteobacteria</taxon>
        <taxon>Rhodobacterales</taxon>
        <taxon>Paracoccaceae</taxon>
        <taxon>Paracoccus</taxon>
    </lineage>
</organism>
<dbReference type="AlphaFoldDB" id="A0A1H6K5G3"/>
<name>A0A1H6K5G3_9RHOB</name>
<protein>
    <submittedName>
        <fullName evidence="2">Uncharacterized protein</fullName>
    </submittedName>
</protein>
<dbReference type="RefSeq" id="WP_177172467.1">
    <property type="nucleotide sequence ID" value="NZ_FNXG01000001.1"/>
</dbReference>
<feature type="chain" id="PRO_5011496866" evidence="1">
    <location>
        <begin position="21"/>
        <end position="52"/>
    </location>
</feature>
<reference evidence="3" key="1">
    <citation type="submission" date="2016-10" db="EMBL/GenBank/DDBJ databases">
        <authorList>
            <person name="Varghese N."/>
            <person name="Submissions S."/>
        </authorList>
    </citation>
    <scope>NUCLEOTIDE SEQUENCE [LARGE SCALE GENOMIC DNA]</scope>
    <source>
        <strain evidence="3">DSM 11593</strain>
    </source>
</reference>
<gene>
    <name evidence="2" type="ORF">SAMN04488075_0728</name>
</gene>
<evidence type="ECO:0000313" key="2">
    <source>
        <dbReference type="EMBL" id="SEH67618.1"/>
    </source>
</evidence>
<sequence>MFRIKPALAAAAILTIAACAPGPTTTTITSPGTDPVTVVTPPGGDSVTVVAQ</sequence>
<accession>A0A1H6K5G3</accession>